<reference evidence="3" key="1">
    <citation type="journal article" date="2023" name="G3 (Bethesda)">
        <title>Whole genome assembly and annotation of the endangered Caribbean coral Acropora cervicornis.</title>
        <authorList>
            <person name="Selwyn J.D."/>
            <person name="Vollmer S.V."/>
        </authorList>
    </citation>
    <scope>NUCLEOTIDE SEQUENCE</scope>
    <source>
        <strain evidence="3">K2</strain>
    </source>
</reference>
<feature type="compositionally biased region" description="Pro residues" evidence="1">
    <location>
        <begin position="597"/>
        <end position="615"/>
    </location>
</feature>
<dbReference type="PROSITE" id="PS51376">
    <property type="entry name" value="DBB"/>
    <property type="match status" value="1"/>
</dbReference>
<name>A0AAD9QMC7_ACRCE</name>
<feature type="domain" description="DBB" evidence="2">
    <location>
        <begin position="1"/>
        <end position="90"/>
    </location>
</feature>
<feature type="region of interest" description="Disordered" evidence="1">
    <location>
        <begin position="228"/>
        <end position="256"/>
    </location>
</feature>
<evidence type="ECO:0000259" key="2">
    <source>
        <dbReference type="PROSITE" id="PS51376"/>
    </source>
</evidence>
<comment type="caution">
    <text evidence="3">The sequence shown here is derived from an EMBL/GenBank/DDBJ whole genome shotgun (WGS) entry which is preliminary data.</text>
</comment>
<feature type="compositionally biased region" description="Pro residues" evidence="1">
    <location>
        <begin position="558"/>
        <end position="576"/>
    </location>
</feature>
<feature type="region of interest" description="Disordered" evidence="1">
    <location>
        <begin position="277"/>
        <end position="301"/>
    </location>
</feature>
<proteinExistence type="predicted"/>
<dbReference type="Proteomes" id="UP001249851">
    <property type="component" value="Unassembled WGS sequence"/>
</dbReference>
<feature type="compositionally biased region" description="Polar residues" evidence="1">
    <location>
        <begin position="232"/>
        <end position="245"/>
    </location>
</feature>
<dbReference type="EMBL" id="JARQWQ010000024">
    <property type="protein sequence ID" value="KAK2563947.1"/>
    <property type="molecule type" value="Genomic_DNA"/>
</dbReference>
<feature type="region of interest" description="Disordered" evidence="1">
    <location>
        <begin position="450"/>
        <end position="615"/>
    </location>
</feature>
<dbReference type="Pfam" id="PF14545">
    <property type="entry name" value="DBB"/>
    <property type="match status" value="1"/>
</dbReference>
<evidence type="ECO:0000256" key="1">
    <source>
        <dbReference type="SAM" id="MobiDB-lite"/>
    </source>
</evidence>
<accession>A0AAD9QMC7</accession>
<dbReference type="InterPro" id="IPR052446">
    <property type="entry name" value="B-cell_PI3K-Signaling_Adptrs"/>
</dbReference>
<dbReference type="PANTHER" id="PTHR16267">
    <property type="entry name" value="BANK1/PIK3AP1 FAMILY MEMBER"/>
    <property type="match status" value="1"/>
</dbReference>
<keyword evidence="4" id="KW-1185">Reference proteome</keyword>
<protein>
    <submittedName>
        <fullName evidence="3">Phosphoinositide 3-kinase adapter protein 1</fullName>
    </submittedName>
</protein>
<sequence length="615" mass="68274">MQGAVRTYASEYKKACVVTVNVYHGNNMLGQHRFEFTSRSDSLYRLLYGALDPISFMCEALQISPPEIHELDHSLAVTFQTKAPHGFDFLGPQRQEGTEKSDSELPTLLHFACKYGLTNLCQVLLMYPGAHEACSLKNYEGQRPCNLAENLGFYELADEIRKFQKPDGSYCYILKKQGDESSEWYGPVDGDKDEEHYVKMRRDDGAYYYIAMREGVCVKPTRIGNKHEYANDPSQDSCPIYSNTASDDKHGDGEETYEDMTAGKQEEIYEDMVADDTSEQTPDSFGYVKPTSNRPADQTTKDFNRSASNAAAIRARQLGLEKKSQLSMTAGVTSQADRKNMLQMLLNEFVESGELPENFVTDVGNKLQFSPSNQNDKHCMWFCATISSGSSGISMGSETDGNSESTGAYFILYTIAVILKIKISKVTTFKFFLASVVARTHQSRSDILSELGSSTGAKSNPPPLPKPDYHKPQGRQENPRPLRRAATSPVEEMQAMLNSQEQPAARPPVPRRHISAPLPAMTSPDCPSKELRKGGKSHILEVTQEEHRGVPMQRPVPRRPQPTPSPEDSRPLPPDRLPASVRQGGISVLPSPRAPDSAPPVAPRRGPMPPSRAPR</sequence>
<dbReference type="PANTHER" id="PTHR16267:SF11">
    <property type="entry name" value="STUMPS, ISOFORM E"/>
    <property type="match status" value="1"/>
</dbReference>
<dbReference type="GO" id="GO:0005102">
    <property type="term" value="F:signaling receptor binding"/>
    <property type="evidence" value="ECO:0007669"/>
    <property type="project" value="TreeGrafter"/>
</dbReference>
<evidence type="ECO:0000313" key="3">
    <source>
        <dbReference type="EMBL" id="KAK2563947.1"/>
    </source>
</evidence>
<dbReference type="AlphaFoldDB" id="A0AAD9QMC7"/>
<dbReference type="InterPro" id="IPR017893">
    <property type="entry name" value="DBB_domain"/>
</dbReference>
<evidence type="ECO:0000313" key="4">
    <source>
        <dbReference type="Proteomes" id="UP001249851"/>
    </source>
</evidence>
<gene>
    <name evidence="3" type="ORF">P5673_012964</name>
</gene>
<reference evidence="3" key="2">
    <citation type="journal article" date="2023" name="Science">
        <title>Genomic signatures of disease resistance in endangered staghorn corals.</title>
        <authorList>
            <person name="Vollmer S.V."/>
            <person name="Selwyn J.D."/>
            <person name="Despard B.A."/>
            <person name="Roesel C.L."/>
        </authorList>
    </citation>
    <scope>NUCLEOTIDE SEQUENCE</scope>
    <source>
        <strain evidence="3">K2</strain>
    </source>
</reference>
<organism evidence="3 4">
    <name type="scientific">Acropora cervicornis</name>
    <name type="common">Staghorn coral</name>
    <dbReference type="NCBI Taxonomy" id="6130"/>
    <lineage>
        <taxon>Eukaryota</taxon>
        <taxon>Metazoa</taxon>
        <taxon>Cnidaria</taxon>
        <taxon>Anthozoa</taxon>
        <taxon>Hexacorallia</taxon>
        <taxon>Scleractinia</taxon>
        <taxon>Astrocoeniina</taxon>
        <taxon>Acroporidae</taxon>
        <taxon>Acropora</taxon>
    </lineage>
</organism>